<evidence type="ECO:0000256" key="1">
    <source>
        <dbReference type="SAM" id="MobiDB-lite"/>
    </source>
</evidence>
<dbReference type="EMBL" id="MU860108">
    <property type="protein sequence ID" value="KAK4238125.1"/>
    <property type="molecule type" value="Genomic_DNA"/>
</dbReference>
<evidence type="ECO:0000313" key="3">
    <source>
        <dbReference type="Proteomes" id="UP001303760"/>
    </source>
</evidence>
<gene>
    <name evidence="2" type="ORF">C8A03DRAFT_44083</name>
</gene>
<keyword evidence="3" id="KW-1185">Reference proteome</keyword>
<evidence type="ECO:0000313" key="2">
    <source>
        <dbReference type="EMBL" id="KAK4238125.1"/>
    </source>
</evidence>
<protein>
    <submittedName>
        <fullName evidence="2">Uncharacterized protein</fullName>
    </submittedName>
</protein>
<feature type="compositionally biased region" description="Basic and acidic residues" evidence="1">
    <location>
        <begin position="294"/>
        <end position="303"/>
    </location>
</feature>
<reference evidence="2" key="1">
    <citation type="journal article" date="2023" name="Mol. Phylogenet. Evol.">
        <title>Genome-scale phylogeny and comparative genomics of the fungal order Sordariales.</title>
        <authorList>
            <person name="Hensen N."/>
            <person name="Bonometti L."/>
            <person name="Westerberg I."/>
            <person name="Brannstrom I.O."/>
            <person name="Guillou S."/>
            <person name="Cros-Aarteil S."/>
            <person name="Calhoun S."/>
            <person name="Haridas S."/>
            <person name="Kuo A."/>
            <person name="Mondo S."/>
            <person name="Pangilinan J."/>
            <person name="Riley R."/>
            <person name="LaButti K."/>
            <person name="Andreopoulos B."/>
            <person name="Lipzen A."/>
            <person name="Chen C."/>
            <person name="Yan M."/>
            <person name="Daum C."/>
            <person name="Ng V."/>
            <person name="Clum A."/>
            <person name="Steindorff A."/>
            <person name="Ohm R.A."/>
            <person name="Martin F."/>
            <person name="Silar P."/>
            <person name="Natvig D.O."/>
            <person name="Lalanne C."/>
            <person name="Gautier V."/>
            <person name="Ament-Velasquez S.L."/>
            <person name="Kruys A."/>
            <person name="Hutchinson M.I."/>
            <person name="Powell A.J."/>
            <person name="Barry K."/>
            <person name="Miller A.N."/>
            <person name="Grigoriev I.V."/>
            <person name="Debuchy R."/>
            <person name="Gladieux P."/>
            <person name="Hiltunen Thoren M."/>
            <person name="Johannesson H."/>
        </authorList>
    </citation>
    <scope>NUCLEOTIDE SEQUENCE</scope>
    <source>
        <strain evidence="2">CBS 532.94</strain>
    </source>
</reference>
<feature type="region of interest" description="Disordered" evidence="1">
    <location>
        <begin position="455"/>
        <end position="519"/>
    </location>
</feature>
<dbReference type="Proteomes" id="UP001303760">
    <property type="component" value="Unassembled WGS sequence"/>
</dbReference>
<organism evidence="2 3">
    <name type="scientific">Achaetomium macrosporum</name>
    <dbReference type="NCBI Taxonomy" id="79813"/>
    <lineage>
        <taxon>Eukaryota</taxon>
        <taxon>Fungi</taxon>
        <taxon>Dikarya</taxon>
        <taxon>Ascomycota</taxon>
        <taxon>Pezizomycotina</taxon>
        <taxon>Sordariomycetes</taxon>
        <taxon>Sordariomycetidae</taxon>
        <taxon>Sordariales</taxon>
        <taxon>Chaetomiaceae</taxon>
        <taxon>Achaetomium</taxon>
    </lineage>
</organism>
<reference evidence="2" key="2">
    <citation type="submission" date="2023-05" db="EMBL/GenBank/DDBJ databases">
        <authorList>
            <consortium name="Lawrence Berkeley National Laboratory"/>
            <person name="Steindorff A."/>
            <person name="Hensen N."/>
            <person name="Bonometti L."/>
            <person name="Westerberg I."/>
            <person name="Brannstrom I.O."/>
            <person name="Guillou S."/>
            <person name="Cros-Aarteil S."/>
            <person name="Calhoun S."/>
            <person name="Haridas S."/>
            <person name="Kuo A."/>
            <person name="Mondo S."/>
            <person name="Pangilinan J."/>
            <person name="Riley R."/>
            <person name="Labutti K."/>
            <person name="Andreopoulos B."/>
            <person name="Lipzen A."/>
            <person name="Chen C."/>
            <person name="Yanf M."/>
            <person name="Daum C."/>
            <person name="Ng V."/>
            <person name="Clum A."/>
            <person name="Ohm R."/>
            <person name="Martin F."/>
            <person name="Silar P."/>
            <person name="Natvig D."/>
            <person name="Lalanne C."/>
            <person name="Gautier V."/>
            <person name="Ament-Velasquez S.L."/>
            <person name="Kruys A."/>
            <person name="Hutchinson M.I."/>
            <person name="Powell A.J."/>
            <person name="Barry K."/>
            <person name="Miller A.N."/>
            <person name="Grigoriev I.V."/>
            <person name="Debuchy R."/>
            <person name="Gladieux P."/>
            <person name="Thoren M.H."/>
            <person name="Johannesson H."/>
        </authorList>
    </citation>
    <scope>NUCLEOTIDE SEQUENCE</scope>
    <source>
        <strain evidence="2">CBS 532.94</strain>
    </source>
</reference>
<feature type="region of interest" description="Disordered" evidence="1">
    <location>
        <begin position="396"/>
        <end position="416"/>
    </location>
</feature>
<dbReference type="AlphaFoldDB" id="A0AAN7CA67"/>
<accession>A0AAN7CA67</accession>
<proteinExistence type="predicted"/>
<feature type="compositionally biased region" description="Polar residues" evidence="1">
    <location>
        <begin position="396"/>
        <end position="408"/>
    </location>
</feature>
<name>A0AAN7CA67_9PEZI</name>
<feature type="region of interest" description="Disordered" evidence="1">
    <location>
        <begin position="259"/>
        <end position="342"/>
    </location>
</feature>
<comment type="caution">
    <text evidence="2">The sequence shown here is derived from an EMBL/GenBank/DDBJ whole genome shotgun (WGS) entry which is preliminary data.</text>
</comment>
<sequence length="581" mass="64404">MPKPSATSRGAHAPRYERDFELCKAVFGAVVVRVLTRCRRAFPPGCFQLLPVEHIVSRSFEDILNSECNIQHHDKELLRDPGNTIFLRQGTNYGVNRFIGILREDIFPLLENERLVNFRINYLCAKKAWGQNCLVEHYTVAFKYEHDGSYGLNIWRAGTGRHHIAKTDSQLWDLGDYLSRLPSWKGMPTKTEPMHWTLAFHARERPDDPPIGVWKFDRMEFDNANLDLQQRDGYTHTRIASLEIMSLSVSDIEEVVPKTSLQPQNGSPACGKRQVNGSSGGALRQSRKNQKRTRVTEPRDRAMHSGSRHRAATAAQLSPPPALPSSRGASKSVPTEKANGGETAVVQHADYGVPQTAEGIRSLGFAKKPTTKRKPKRPLQLFEDVASSLPATQIIESQSLSQSGNRQNRSPEKAPGGELMHLESVQFDVSQSSLPSQSRLLGGIVLSSDAISTTQSCPPIEAPRFMDPPPSNQQQYLDQGAPMDRPTGSLPPPPSRSASGHSRGMRQWKPQASHPANLIDNDLSDEEADTEIAAEAGTETSYLIEIAGRMDTGTPYSFSPNTVGRRRALFQDMPDSSDDDQ</sequence>